<protein>
    <recommendedName>
        <fullName evidence="11">TOG domain-containing protein</fullName>
    </recommendedName>
</protein>
<organism evidence="12 13">
    <name type="scientific">Synchytrium microbalum</name>
    <dbReference type="NCBI Taxonomy" id="1806994"/>
    <lineage>
        <taxon>Eukaryota</taxon>
        <taxon>Fungi</taxon>
        <taxon>Fungi incertae sedis</taxon>
        <taxon>Chytridiomycota</taxon>
        <taxon>Chytridiomycota incertae sedis</taxon>
        <taxon>Chytridiomycetes</taxon>
        <taxon>Synchytriales</taxon>
        <taxon>Synchytriaceae</taxon>
        <taxon>Synchytrium</taxon>
    </lineage>
</organism>
<evidence type="ECO:0000256" key="1">
    <source>
        <dbReference type="ARBA" id="ARBA00004186"/>
    </source>
</evidence>
<feature type="compositionally biased region" description="Polar residues" evidence="10">
    <location>
        <begin position="916"/>
        <end position="931"/>
    </location>
</feature>
<keyword evidence="7" id="KW-0131">Cell cycle</keyword>
<dbReference type="Gene3D" id="1.25.10.10">
    <property type="entry name" value="Leucine-rich Repeat Variant"/>
    <property type="match status" value="3"/>
</dbReference>
<keyword evidence="3" id="KW-0963">Cytoplasm</keyword>
<comment type="similarity">
    <text evidence="2">Belongs to the CLASP family.</text>
</comment>
<dbReference type="InterPro" id="IPR024395">
    <property type="entry name" value="CLASP_N_dom"/>
</dbReference>
<evidence type="ECO:0000256" key="7">
    <source>
        <dbReference type="ARBA" id="ARBA00022776"/>
    </source>
</evidence>
<dbReference type="InterPro" id="IPR016024">
    <property type="entry name" value="ARM-type_fold"/>
</dbReference>
<reference evidence="12 13" key="1">
    <citation type="journal article" date="2019" name="Sci. Rep.">
        <title>Comparative genomics of chytrid fungi reveal insights into the obligate biotrophic and pathogenic lifestyle of Synchytrium endobioticum.</title>
        <authorList>
            <person name="van de Vossenberg B.T.L.H."/>
            <person name="Warris S."/>
            <person name="Nguyen H.D.T."/>
            <person name="van Gent-Pelzer M.P.E."/>
            <person name="Joly D.L."/>
            <person name="van de Geest H.C."/>
            <person name="Bonants P.J.M."/>
            <person name="Smith D.S."/>
            <person name="Levesque C.A."/>
            <person name="van der Lee T.A.J."/>
        </authorList>
    </citation>
    <scope>NUCLEOTIDE SEQUENCE [LARGE SCALE GENOMIC DNA]</scope>
    <source>
        <strain evidence="12 13">JEL517</strain>
    </source>
</reference>
<sequence>MASPIEFFIHASAGNNLDKKIETIESLERSLQSSPNIVESYQIESLTESLSRALKSPQTRLSQTALSVICLVLRTLPAPPPLKTIIPILLPTMVERLSDSKERVRELATTGLVELYNLAWNHAMHTGVGAADSMVGYVERVIKTEGFGHKTPRGREQSIIWLQECANAIPEFPVKTFIPALVKLLEDAQEGVRSTSRDVIISIYNTSRTLQHDIRKEFGKKTVRPAVIEAVQSHLVDLAGGSTDQLASESKLRKPSSSSTSQLPILPHPPETPMKGITSAPSGGGTAAPEPDPIMVSSVRELDAEIATITSFFKQKETEENWEDRDVALQKIRGLCRGGIAELEACGPSIKALLDPMVKSAQSLRTALVMSSFICISDLATYLGPLIDHIAEPLVIALIKNTAAAKKLVATAACQSLNTVLKNTSYSFRNLSHVMAALSDKNAAVRGYAAISAKLLIEECMKTELHRSSFERSGGLDFVEKALKKGLGDASAPVREASRDILLMLLQVWPDRIDSLIDTLDPATKKAVARSKSAVGKGFSLASQSGPPPISRSASVRSPSSPTHRSARIDSTSTPAPPRTVSATITKSSPTSHIAATPIPVRVHVDRFIDRFTSGDVRDRQAAVDEAVTSLTAHPISFPSPKASILSVGNALISLMSDPDAKVSTRACNSKALDVLIDHGVTTVEDMVAICVPLAANNRVGPSAYLDHIGRVYPADVNLASLVSILAVPVAAKTPSKIAKRASSVSLAWEQDTKIEVIKRAGNIVCDKYKRDEINSYFSDAANARLWITRLVPVLNAIRTDCEGACDVLELIQACNPVVFDKCLSTFDESVQTYLLELFPSLVPEQQEDDEAEDTKVEVEEGDRIELMNDANYDDGEQDSERTPTRVKINHDQIGTTIKPKLELGSFKHLVAGTQSSIATPPHNGGSNTFNLLDDPIDWSPPGDDDDDDGDDSNPFGSDDDGLMDETAPDDFADVSMSRNSVIISSSRPSTTASSIPTEDVLNGLMESTLSISPPITNRSSSSDIELLPPSQPASRPSLILDPTPKSSVPINAQSKPPAGLVGLQTSQDPARSSIIDQSRSRLNGVLNERFLFDGATPTPARPKSSDYERILPALLSQLRAGEADRDCARRLLRIIRSVPSSVDDSNDIVSSPVGSRVNTLWSSWGSEFVDSLVSGLKKGISDMTMSETLLILLSDMLDRHSSSFIGREKNVLDVLIACRTVKNDQVCGGAETALRSFARHLDPLVCMEACFGLFDDVELYPTSGGPTTSVNEIQNRPAQSGFHALILVISNLKNAIPDVWTSKLVDLAVRAMSSPETQIRKCAVEVLAEMQKHIGETALWRLLDGRVKPDLKKLVSLYADKRSFTQSV</sequence>
<keyword evidence="5" id="KW-0493">Microtubule</keyword>
<dbReference type="SUPFAM" id="SSF48371">
    <property type="entry name" value="ARM repeat"/>
    <property type="match status" value="2"/>
</dbReference>
<dbReference type="RefSeq" id="XP_031021964.1">
    <property type="nucleotide sequence ID" value="XM_031172063.1"/>
</dbReference>
<dbReference type="EMBL" id="QEAO01000080">
    <property type="protein sequence ID" value="TPX30268.1"/>
    <property type="molecule type" value="Genomic_DNA"/>
</dbReference>
<evidence type="ECO:0000313" key="13">
    <source>
        <dbReference type="Proteomes" id="UP000319731"/>
    </source>
</evidence>
<evidence type="ECO:0000256" key="8">
    <source>
        <dbReference type="ARBA" id="ARBA00023212"/>
    </source>
</evidence>
<dbReference type="Proteomes" id="UP000319731">
    <property type="component" value="Unassembled WGS sequence"/>
</dbReference>
<dbReference type="SMART" id="SM01349">
    <property type="entry name" value="TOG"/>
    <property type="match status" value="2"/>
</dbReference>
<dbReference type="GO" id="GO:0031110">
    <property type="term" value="P:regulation of microtubule polymerization or depolymerization"/>
    <property type="evidence" value="ECO:0007669"/>
    <property type="project" value="UniProtKB-ARBA"/>
</dbReference>
<dbReference type="PANTHER" id="PTHR21567:SF9">
    <property type="entry name" value="CLIP-ASSOCIATING PROTEIN"/>
    <property type="match status" value="1"/>
</dbReference>
<feature type="region of interest" description="Disordered" evidence="10">
    <location>
        <begin position="916"/>
        <end position="974"/>
    </location>
</feature>
<name>A0A507BS02_9FUNG</name>
<keyword evidence="7" id="KW-0498">Mitosis</keyword>
<dbReference type="GeneID" id="42007360"/>
<evidence type="ECO:0000256" key="9">
    <source>
        <dbReference type="PROSITE-ProRule" id="PRU00103"/>
    </source>
</evidence>
<dbReference type="InterPro" id="IPR034085">
    <property type="entry name" value="TOG"/>
</dbReference>
<dbReference type="GO" id="GO:1990023">
    <property type="term" value="C:mitotic spindle midzone"/>
    <property type="evidence" value="ECO:0007669"/>
    <property type="project" value="TreeGrafter"/>
</dbReference>
<evidence type="ECO:0000256" key="10">
    <source>
        <dbReference type="SAM" id="MobiDB-lite"/>
    </source>
</evidence>
<accession>A0A507BS02</accession>
<keyword evidence="13" id="KW-1185">Reference proteome</keyword>
<evidence type="ECO:0000313" key="12">
    <source>
        <dbReference type="EMBL" id="TPX30268.1"/>
    </source>
</evidence>
<dbReference type="GO" id="GO:0008017">
    <property type="term" value="F:microtubule binding"/>
    <property type="evidence" value="ECO:0007669"/>
    <property type="project" value="TreeGrafter"/>
</dbReference>
<gene>
    <name evidence="12" type="ORF">SmJEL517_g06137</name>
</gene>
<dbReference type="OrthoDB" id="46159at2759"/>
<dbReference type="GO" id="GO:1902903">
    <property type="term" value="P:regulation of supramolecular fiber organization"/>
    <property type="evidence" value="ECO:0007669"/>
    <property type="project" value="UniProtKB-ARBA"/>
</dbReference>
<evidence type="ECO:0000256" key="3">
    <source>
        <dbReference type="ARBA" id="ARBA00022490"/>
    </source>
</evidence>
<evidence type="ECO:0000256" key="4">
    <source>
        <dbReference type="ARBA" id="ARBA00022618"/>
    </source>
</evidence>
<dbReference type="GO" id="GO:0051301">
    <property type="term" value="P:cell division"/>
    <property type="evidence" value="ECO:0007669"/>
    <property type="project" value="UniProtKB-KW"/>
</dbReference>
<feature type="domain" description="TOG" evidence="11">
    <location>
        <begin position="295"/>
        <end position="540"/>
    </location>
</feature>
<dbReference type="InterPro" id="IPR011989">
    <property type="entry name" value="ARM-like"/>
</dbReference>
<evidence type="ECO:0000259" key="11">
    <source>
        <dbReference type="SMART" id="SM01349"/>
    </source>
</evidence>
<feature type="region of interest" description="Disordered" evidence="10">
    <location>
        <begin position="537"/>
        <end position="589"/>
    </location>
</feature>
<evidence type="ECO:0000256" key="5">
    <source>
        <dbReference type="ARBA" id="ARBA00022701"/>
    </source>
</evidence>
<dbReference type="STRING" id="1806994.A0A507BS02"/>
<comment type="subcellular location">
    <subcellularLocation>
        <location evidence="1">Cytoplasm</location>
        <location evidence="1">Cytoskeleton</location>
        <location evidence="1">Spindle</location>
    </subcellularLocation>
</comment>
<feature type="region of interest" description="Disordered" evidence="10">
    <location>
        <begin position="246"/>
        <end position="292"/>
    </location>
</feature>
<feature type="region of interest" description="Disordered" evidence="10">
    <location>
        <begin position="1012"/>
        <end position="1042"/>
    </location>
</feature>
<dbReference type="GO" id="GO:0005876">
    <property type="term" value="C:spindle microtubule"/>
    <property type="evidence" value="ECO:0007669"/>
    <property type="project" value="TreeGrafter"/>
</dbReference>
<dbReference type="Pfam" id="PF12348">
    <property type="entry name" value="CLASP_N"/>
    <property type="match status" value="2"/>
</dbReference>
<dbReference type="InterPro" id="IPR021133">
    <property type="entry name" value="HEAT_type_2"/>
</dbReference>
<feature type="compositionally biased region" description="Polar residues" evidence="10">
    <location>
        <begin position="1012"/>
        <end position="1024"/>
    </location>
</feature>
<dbReference type="PROSITE" id="PS50077">
    <property type="entry name" value="HEAT_REPEAT"/>
    <property type="match status" value="1"/>
</dbReference>
<proteinExistence type="inferred from homology"/>
<feature type="compositionally biased region" description="Low complexity" evidence="10">
    <location>
        <begin position="551"/>
        <end position="562"/>
    </location>
</feature>
<comment type="caution">
    <text evidence="12">The sequence shown here is derived from an EMBL/GenBank/DDBJ whole genome shotgun (WGS) entry which is preliminary data.</text>
</comment>
<feature type="domain" description="TOG" evidence="11">
    <location>
        <begin position="2"/>
        <end position="228"/>
    </location>
</feature>
<evidence type="ECO:0000256" key="6">
    <source>
        <dbReference type="ARBA" id="ARBA00022737"/>
    </source>
</evidence>
<feature type="compositionally biased region" description="Low complexity" evidence="10">
    <location>
        <begin position="255"/>
        <end position="265"/>
    </location>
</feature>
<evidence type="ECO:0000256" key="2">
    <source>
        <dbReference type="ARBA" id="ARBA00009549"/>
    </source>
</evidence>
<keyword evidence="8" id="KW-0206">Cytoskeleton</keyword>
<dbReference type="GO" id="GO:0090307">
    <property type="term" value="P:mitotic spindle assembly"/>
    <property type="evidence" value="ECO:0007669"/>
    <property type="project" value="TreeGrafter"/>
</dbReference>
<feature type="compositionally biased region" description="Acidic residues" evidence="10">
    <location>
        <begin position="943"/>
        <end position="973"/>
    </location>
</feature>
<feature type="repeat" description="HEAT" evidence="9">
    <location>
        <begin position="89"/>
        <end position="126"/>
    </location>
</feature>
<dbReference type="GO" id="GO:0005815">
    <property type="term" value="C:microtubule organizing center"/>
    <property type="evidence" value="ECO:0007669"/>
    <property type="project" value="TreeGrafter"/>
</dbReference>
<keyword evidence="6" id="KW-0677">Repeat</keyword>
<dbReference type="GO" id="GO:0005881">
    <property type="term" value="C:cytoplasmic microtubule"/>
    <property type="evidence" value="ECO:0007669"/>
    <property type="project" value="TreeGrafter"/>
</dbReference>
<keyword evidence="4" id="KW-0132">Cell division</keyword>
<dbReference type="PANTHER" id="PTHR21567">
    <property type="entry name" value="CLASP"/>
    <property type="match status" value="1"/>
</dbReference>